<proteinExistence type="predicted"/>
<gene>
    <name evidence="1" type="ORF">C5S46_02280</name>
</gene>
<dbReference type="Proteomes" id="UP000315423">
    <property type="component" value="Unassembled WGS sequence"/>
</dbReference>
<comment type="caution">
    <text evidence="1">The sequence shown here is derived from an EMBL/GenBank/DDBJ whole genome shotgun (WGS) entry which is preliminary data.</text>
</comment>
<dbReference type="EMBL" id="QYBA01000073">
    <property type="protein sequence ID" value="TKY92124.1"/>
    <property type="molecule type" value="Genomic_DNA"/>
</dbReference>
<evidence type="ECO:0000313" key="1">
    <source>
        <dbReference type="EMBL" id="TKY92124.1"/>
    </source>
</evidence>
<evidence type="ECO:0000313" key="2">
    <source>
        <dbReference type="Proteomes" id="UP000315423"/>
    </source>
</evidence>
<reference evidence="1" key="1">
    <citation type="submission" date="2018-09" db="EMBL/GenBank/DDBJ databases">
        <title>A genomic encyclopedia of anaerobic methanotrophic archaea.</title>
        <authorList>
            <person name="Skennerton C.T."/>
            <person name="Chadwick G.L."/>
            <person name="Laso-Perez R."/>
            <person name="Leu A.O."/>
            <person name="Speth D.R."/>
            <person name="Yu H."/>
            <person name="Morgan-Lang C."/>
            <person name="Hatzenpichler R."/>
            <person name="Goudeau D."/>
            <person name="Malmstrom R."/>
            <person name="Woyke T."/>
            <person name="Hallam S."/>
            <person name="Tyson G.W."/>
            <person name="Wegener G."/>
            <person name="Boetius A."/>
            <person name="Orphan V.J."/>
        </authorList>
    </citation>
    <scope>NUCLEOTIDE SEQUENCE</scope>
    <source>
        <strain evidence="1">CONS3730D10UFb2</strain>
    </source>
</reference>
<organism evidence="1 2">
    <name type="scientific">Candidatus Methanomarinus sp</name>
    <dbReference type="NCBI Taxonomy" id="3386244"/>
    <lineage>
        <taxon>Archaea</taxon>
        <taxon>Methanobacteriati</taxon>
        <taxon>Methanobacteriota</taxon>
        <taxon>Stenosarchaea group</taxon>
        <taxon>Methanomicrobia</taxon>
        <taxon>Methanosarcinales</taxon>
        <taxon>ANME-2 cluster</taxon>
        <taxon>Candidatus Methanocomedenaceae</taxon>
        <taxon>Candidatus Methanomarinus</taxon>
    </lineage>
</organism>
<protein>
    <submittedName>
        <fullName evidence="1">HD domain-containing protein</fullName>
    </submittedName>
</protein>
<accession>A0AC61SCM2</accession>
<sequence length="425" mass="49311">MKIYEIRDSIYGFITFNDWEKEIINHPAFQRLRRIQQLSLTSMVYPGAIHTRFEHSLGVMQFATLLYDAIVNNDENEKILKDKLSYNEVGLKKDKQLIRLAALLHDVGHAPFSHATEEIMPINDQTGKPYRHEDYTTAIIKGPLKEAIENHQINKTNYNITAEEVAALIEGNVEILRDRIFWKVIISSQLDADKGDYLLRDSYCIGIKYGIYDHSRLINTIALGIDPESDEVVLGVDQDGWHVAESIVIARYQIFTQVYFHKTRRAYDYHIKEAMKTVLDNGKLPTPKDIDAFIRLDDYTAFALFRENDTDYNCKSILNRNHIRVVYHTPETPSELDEIENDGKKKKLEDNGIWFYEDTAEKPWYKLNGDDEEDKEIMIINGKDRKARPLSELSSLVSNMKGIRQLRIYVKFEDKEKAKEVLNGG</sequence>
<name>A0AC61SCM2_9EURY</name>